<dbReference type="Pfam" id="PF22784">
    <property type="entry name" value="PTP-SAK"/>
    <property type="match status" value="1"/>
</dbReference>
<dbReference type="SMART" id="SM00195">
    <property type="entry name" value="DSPc"/>
    <property type="match status" value="1"/>
</dbReference>
<organism evidence="4 5">
    <name type="scientific">Rubrobacter marinus</name>
    <dbReference type="NCBI Taxonomy" id="2653852"/>
    <lineage>
        <taxon>Bacteria</taxon>
        <taxon>Bacillati</taxon>
        <taxon>Actinomycetota</taxon>
        <taxon>Rubrobacteria</taxon>
        <taxon>Rubrobacterales</taxon>
        <taxon>Rubrobacteraceae</taxon>
        <taxon>Rubrobacter</taxon>
    </lineage>
</organism>
<keyword evidence="5" id="KW-1185">Reference proteome</keyword>
<dbReference type="InterPro" id="IPR016130">
    <property type="entry name" value="Tyr_Pase_AS"/>
</dbReference>
<name>A0A6G8PXX5_9ACTN</name>
<dbReference type="InterPro" id="IPR003595">
    <property type="entry name" value="Tyr_Pase_cat"/>
</dbReference>
<dbReference type="Gene3D" id="3.90.190.10">
    <property type="entry name" value="Protein tyrosine phosphatase superfamily"/>
    <property type="match status" value="1"/>
</dbReference>
<dbReference type="Proteomes" id="UP000502706">
    <property type="component" value="Chromosome"/>
</dbReference>
<dbReference type="PROSITE" id="PS00383">
    <property type="entry name" value="TYR_PHOSPHATASE_1"/>
    <property type="match status" value="1"/>
</dbReference>
<gene>
    <name evidence="4" type="ORF">GBA65_11320</name>
</gene>
<evidence type="ECO:0000256" key="1">
    <source>
        <dbReference type="ARBA" id="ARBA00022801"/>
    </source>
</evidence>
<dbReference type="InterPro" id="IPR029021">
    <property type="entry name" value="Prot-tyrosine_phosphatase-like"/>
</dbReference>
<dbReference type="PROSITE" id="PS50056">
    <property type="entry name" value="TYR_PHOSPHATASE_2"/>
    <property type="match status" value="1"/>
</dbReference>
<dbReference type="PANTHER" id="PTHR23339">
    <property type="entry name" value="TYROSINE SPECIFIC PROTEIN PHOSPHATASE AND DUAL SPECIFICITY PROTEIN PHOSPHATASE"/>
    <property type="match status" value="1"/>
</dbReference>
<evidence type="ECO:0000313" key="5">
    <source>
        <dbReference type="Proteomes" id="UP000502706"/>
    </source>
</evidence>
<protein>
    <recommendedName>
        <fullName evidence="3">Tyrosine specific protein phosphatases domain-containing protein</fullName>
    </recommendedName>
</protein>
<proteinExistence type="predicted"/>
<dbReference type="GO" id="GO:0016791">
    <property type="term" value="F:phosphatase activity"/>
    <property type="evidence" value="ECO:0007669"/>
    <property type="project" value="UniProtKB-ARBA"/>
</dbReference>
<reference evidence="4 5" key="1">
    <citation type="submission" date="2019-10" db="EMBL/GenBank/DDBJ databases">
        <title>Rubrobacter sp nov SCSIO 52915 isolated from a deep-sea sediment in the South China Sea.</title>
        <authorList>
            <person name="Chen R.W."/>
        </authorList>
    </citation>
    <scope>NUCLEOTIDE SEQUENCE [LARGE SCALE GENOMIC DNA]</scope>
    <source>
        <strain evidence="4 5">SCSIO 52915</strain>
    </source>
</reference>
<feature type="domain" description="Tyrosine specific protein phosphatases" evidence="3">
    <location>
        <begin position="154"/>
        <end position="223"/>
    </location>
</feature>
<dbReference type="InterPro" id="IPR000387">
    <property type="entry name" value="Tyr_Pase_dom"/>
</dbReference>
<dbReference type="EMBL" id="CP045121">
    <property type="protein sequence ID" value="QIN79015.1"/>
    <property type="molecule type" value="Genomic_DNA"/>
</dbReference>
<dbReference type="InterPro" id="IPR057023">
    <property type="entry name" value="PTP-SAK"/>
</dbReference>
<evidence type="ECO:0000256" key="2">
    <source>
        <dbReference type="SAM" id="MobiDB-lite"/>
    </source>
</evidence>
<dbReference type="AlphaFoldDB" id="A0A6G8PXX5"/>
<feature type="region of interest" description="Disordered" evidence="2">
    <location>
        <begin position="1"/>
        <end position="29"/>
    </location>
</feature>
<keyword evidence="1" id="KW-0378">Hydrolase</keyword>
<sequence length="234" mass="25042">MVDGASSDMGRVLRVRAEEPATSERAPRSCPLDGSARWWRQGLSSERSGGTVGAVRDLVQHGRRRWTVGSVPLARARVALRMLLRLTDRGGWVATGVLGCAYPRTERALAALSGSGVRLLVNLHERPHDPARLRRHGLREAHLPVADFAAPFPEQMERAIAAILGALAAGEAAAVHCGGGLGRTGTVLACYLLASSEGLGAEEAVRRVRVSRPGSVETPAQLAAVRTWAERRTR</sequence>
<evidence type="ECO:0000313" key="4">
    <source>
        <dbReference type="EMBL" id="QIN79015.1"/>
    </source>
</evidence>
<dbReference type="FunFam" id="3.90.190.10:FF:000157">
    <property type="entry name" value="Protein-tyrosine phosphatase"/>
    <property type="match status" value="1"/>
</dbReference>
<dbReference type="SMART" id="SM00404">
    <property type="entry name" value="PTPc_motif"/>
    <property type="match status" value="1"/>
</dbReference>
<accession>A0A6G8PXX5</accession>
<dbReference type="KEGG" id="rmar:GBA65_11320"/>
<dbReference type="InterPro" id="IPR020422">
    <property type="entry name" value="TYR_PHOSPHATASE_DUAL_dom"/>
</dbReference>
<evidence type="ECO:0000259" key="3">
    <source>
        <dbReference type="PROSITE" id="PS50056"/>
    </source>
</evidence>
<dbReference type="SUPFAM" id="SSF52799">
    <property type="entry name" value="(Phosphotyrosine protein) phosphatases II"/>
    <property type="match status" value="1"/>
</dbReference>
<dbReference type="InterPro" id="IPR050561">
    <property type="entry name" value="PTP"/>
</dbReference>